<evidence type="ECO:0000313" key="5">
    <source>
        <dbReference type="EMBL" id="BDZ47456.1"/>
    </source>
</evidence>
<comment type="similarity">
    <text evidence="2">Belongs to the citrate synthase family.</text>
</comment>
<dbReference type="PANTHER" id="PTHR11739">
    <property type="entry name" value="CITRATE SYNTHASE"/>
    <property type="match status" value="1"/>
</dbReference>
<gene>
    <name evidence="5" type="ORF">GCM10025866_33650</name>
</gene>
<evidence type="ECO:0000256" key="2">
    <source>
        <dbReference type="ARBA" id="ARBA00010566"/>
    </source>
</evidence>
<sequence length="410" mass="43914">MDERNRTVQLSAAQAAARLDVKLETLYAYVSRGLLVRRRTAEGSQFDPMEVERFAQKRRRSASRHAARLEASEGSPLMVIETEIALIEDDDLYFRGVRAVELAASMTFESAAAFVLTGEHRSGLRFQADASSVASARAVLDAMPAEAGIRDLLQVAVTVFGASDSLRATAEPPAVWLVAPDLLGGLVDSLPSAIGEGSEAGSLAERLWHKLSPLPPTVARTGLVDAALILLIEHDLAVSTLAARAAASARATPYGVVATGLAALDSALHGRSSRACRRLIDGVVRGERPEQALAEMMRDSEHGLPGFGHPLYSGWDPRARYLLERLEDSSASDPVARAVREIVEIVERRTGLHPNVDLALAAISTAGGMRPTAAEGIFGIARTVGWLAHAAEEYSQEPMRLRPTGRYVGS</sequence>
<dbReference type="EC" id="2.3.3.16" evidence="3"/>
<evidence type="ECO:0000256" key="3">
    <source>
        <dbReference type="ARBA" id="ARBA00012972"/>
    </source>
</evidence>
<name>A0ABN6XR50_9MICO</name>
<keyword evidence="6" id="KW-1185">Reference proteome</keyword>
<dbReference type="Proteomes" id="UP001321498">
    <property type="component" value="Chromosome"/>
</dbReference>
<dbReference type="InterPro" id="IPR002020">
    <property type="entry name" value="Citrate_synthase"/>
</dbReference>
<keyword evidence="4" id="KW-0808">Transferase</keyword>
<dbReference type="Pfam" id="PF00285">
    <property type="entry name" value="Citrate_synt"/>
    <property type="match status" value="1"/>
</dbReference>
<dbReference type="InterPro" id="IPR036969">
    <property type="entry name" value="Citrate_synthase_sf"/>
</dbReference>
<organism evidence="5 6">
    <name type="scientific">Naasia aerilata</name>
    <dbReference type="NCBI Taxonomy" id="1162966"/>
    <lineage>
        <taxon>Bacteria</taxon>
        <taxon>Bacillati</taxon>
        <taxon>Actinomycetota</taxon>
        <taxon>Actinomycetes</taxon>
        <taxon>Micrococcales</taxon>
        <taxon>Microbacteriaceae</taxon>
        <taxon>Naasia</taxon>
    </lineage>
</organism>
<dbReference type="InterPro" id="IPR016143">
    <property type="entry name" value="Citrate_synth-like_sm_a-sub"/>
</dbReference>
<evidence type="ECO:0000256" key="4">
    <source>
        <dbReference type="ARBA" id="ARBA00022679"/>
    </source>
</evidence>
<proteinExistence type="inferred from homology"/>
<dbReference type="EMBL" id="AP027731">
    <property type="protein sequence ID" value="BDZ47456.1"/>
    <property type="molecule type" value="Genomic_DNA"/>
</dbReference>
<dbReference type="InterPro" id="IPR009061">
    <property type="entry name" value="DNA-bd_dom_put_sf"/>
</dbReference>
<accession>A0ABN6XR50</accession>
<dbReference type="InterPro" id="IPR016142">
    <property type="entry name" value="Citrate_synth-like_lrg_a-sub"/>
</dbReference>
<evidence type="ECO:0000256" key="1">
    <source>
        <dbReference type="ARBA" id="ARBA00005163"/>
    </source>
</evidence>
<protein>
    <recommendedName>
        <fullName evidence="3">citrate synthase (unknown stereospecificity)</fullName>
        <ecNumber evidence="3">2.3.3.16</ecNumber>
    </recommendedName>
</protein>
<reference evidence="6" key="1">
    <citation type="journal article" date="2019" name="Int. J. Syst. Evol. Microbiol.">
        <title>The Global Catalogue of Microorganisms (GCM) 10K type strain sequencing project: providing services to taxonomists for standard genome sequencing and annotation.</title>
        <authorList>
            <consortium name="The Broad Institute Genomics Platform"/>
            <consortium name="The Broad Institute Genome Sequencing Center for Infectious Disease"/>
            <person name="Wu L."/>
            <person name="Ma J."/>
        </authorList>
    </citation>
    <scope>NUCLEOTIDE SEQUENCE [LARGE SCALE GENOMIC DNA]</scope>
    <source>
        <strain evidence="6">NBRC 108725</strain>
    </source>
</reference>
<dbReference type="Gene3D" id="1.10.230.10">
    <property type="entry name" value="Cytochrome P450-Terp, domain 2"/>
    <property type="match status" value="1"/>
</dbReference>
<evidence type="ECO:0000313" key="6">
    <source>
        <dbReference type="Proteomes" id="UP001321498"/>
    </source>
</evidence>
<dbReference type="SUPFAM" id="SSF46955">
    <property type="entry name" value="Putative DNA-binding domain"/>
    <property type="match status" value="1"/>
</dbReference>
<dbReference type="SUPFAM" id="SSF48256">
    <property type="entry name" value="Citrate synthase"/>
    <property type="match status" value="1"/>
</dbReference>
<dbReference type="Gene3D" id="1.10.580.10">
    <property type="entry name" value="Citrate Synthase, domain 1"/>
    <property type="match status" value="1"/>
</dbReference>
<dbReference type="PANTHER" id="PTHR11739:SF4">
    <property type="entry name" value="CITRATE SYNTHASE, PEROXISOMAL"/>
    <property type="match status" value="1"/>
</dbReference>
<comment type="pathway">
    <text evidence="1">Carbohydrate metabolism; tricarboxylic acid cycle.</text>
</comment>